<dbReference type="Pfam" id="PF23397">
    <property type="entry name" value="DUF7104"/>
    <property type="match status" value="1"/>
</dbReference>
<dbReference type="InterPro" id="IPR007111">
    <property type="entry name" value="NACHT_NTPase"/>
</dbReference>
<name>A0A6A5UJ65_9PLEO</name>
<dbReference type="InterPro" id="IPR055530">
    <property type="entry name" value="DUF7104"/>
</dbReference>
<dbReference type="PANTHER" id="PTHR10039:SF16">
    <property type="entry name" value="GPI INOSITOL-DEACYLASE"/>
    <property type="match status" value="1"/>
</dbReference>
<keyword evidence="1" id="KW-0677">Repeat</keyword>
<dbReference type="SUPFAM" id="SSF52540">
    <property type="entry name" value="P-loop containing nucleoside triphosphate hydrolases"/>
    <property type="match status" value="1"/>
</dbReference>
<dbReference type="AlphaFoldDB" id="A0A6A5UJ65"/>
<protein>
    <recommendedName>
        <fullName evidence="2">NACHT domain-containing protein</fullName>
    </recommendedName>
</protein>
<dbReference type="OrthoDB" id="7464126at2759"/>
<evidence type="ECO:0000313" key="3">
    <source>
        <dbReference type="EMBL" id="KAF1964694.1"/>
    </source>
</evidence>
<gene>
    <name evidence="3" type="ORF">BU23DRAFT_575529</name>
</gene>
<dbReference type="InterPro" id="IPR054471">
    <property type="entry name" value="GPIID_WHD"/>
</dbReference>
<keyword evidence="4" id="KW-1185">Reference proteome</keyword>
<dbReference type="Proteomes" id="UP000800036">
    <property type="component" value="Unassembled WGS sequence"/>
</dbReference>
<dbReference type="Pfam" id="PF24883">
    <property type="entry name" value="NPHP3_N"/>
    <property type="match status" value="2"/>
</dbReference>
<proteinExistence type="predicted"/>
<dbReference type="InterPro" id="IPR027417">
    <property type="entry name" value="P-loop_NTPase"/>
</dbReference>
<dbReference type="PROSITE" id="PS50837">
    <property type="entry name" value="NACHT"/>
    <property type="match status" value="1"/>
</dbReference>
<evidence type="ECO:0000256" key="1">
    <source>
        <dbReference type="ARBA" id="ARBA00022737"/>
    </source>
</evidence>
<dbReference type="PANTHER" id="PTHR10039">
    <property type="entry name" value="AMELOGENIN"/>
    <property type="match status" value="1"/>
</dbReference>
<reference evidence="3" key="1">
    <citation type="journal article" date="2020" name="Stud. Mycol.">
        <title>101 Dothideomycetes genomes: a test case for predicting lifestyles and emergence of pathogens.</title>
        <authorList>
            <person name="Haridas S."/>
            <person name="Albert R."/>
            <person name="Binder M."/>
            <person name="Bloem J."/>
            <person name="Labutti K."/>
            <person name="Salamov A."/>
            <person name="Andreopoulos B."/>
            <person name="Baker S."/>
            <person name="Barry K."/>
            <person name="Bills G."/>
            <person name="Bluhm B."/>
            <person name="Cannon C."/>
            <person name="Castanera R."/>
            <person name="Culley D."/>
            <person name="Daum C."/>
            <person name="Ezra D."/>
            <person name="Gonzalez J."/>
            <person name="Henrissat B."/>
            <person name="Kuo A."/>
            <person name="Liang C."/>
            <person name="Lipzen A."/>
            <person name="Lutzoni F."/>
            <person name="Magnuson J."/>
            <person name="Mondo S."/>
            <person name="Nolan M."/>
            <person name="Ohm R."/>
            <person name="Pangilinan J."/>
            <person name="Park H.-J."/>
            <person name="Ramirez L."/>
            <person name="Alfaro M."/>
            <person name="Sun H."/>
            <person name="Tritt A."/>
            <person name="Yoshinaga Y."/>
            <person name="Zwiers L.-H."/>
            <person name="Turgeon B."/>
            <person name="Goodwin S."/>
            <person name="Spatafora J."/>
            <person name="Crous P."/>
            <person name="Grigoriev I."/>
        </authorList>
    </citation>
    <scope>NUCLEOTIDE SEQUENCE</scope>
    <source>
        <strain evidence="3">CBS 107.79</strain>
    </source>
</reference>
<dbReference type="EMBL" id="ML976779">
    <property type="protein sequence ID" value="KAF1964694.1"/>
    <property type="molecule type" value="Genomic_DNA"/>
</dbReference>
<accession>A0A6A5UJ65</accession>
<organism evidence="3 4">
    <name type="scientific">Bimuria novae-zelandiae CBS 107.79</name>
    <dbReference type="NCBI Taxonomy" id="1447943"/>
    <lineage>
        <taxon>Eukaryota</taxon>
        <taxon>Fungi</taxon>
        <taxon>Dikarya</taxon>
        <taxon>Ascomycota</taxon>
        <taxon>Pezizomycotina</taxon>
        <taxon>Dothideomycetes</taxon>
        <taxon>Pleosporomycetidae</taxon>
        <taxon>Pleosporales</taxon>
        <taxon>Massarineae</taxon>
        <taxon>Didymosphaeriaceae</taxon>
        <taxon>Bimuria</taxon>
    </lineage>
</organism>
<sequence length="831" mass="93341">MAQPTVPRDCINDLWAHAAAELSDNDKQNINFNRPDKLNILAELHAAAEESRQKSVESRWKYTRKNGEVVIIRDVFEKIVRWIDTFKQVGDITVQYDPAHASLPWAGIHFLLQASSIIAVNDISKHASVVEDLARIAELICRFALTEELYLQGCSEAVCTYFGLFVYGKVIPRTGDQRTMKSAFLTERDLGSSLNEIQTAENDVDRCMALVDRIDNIDNYAELTGLLAHIDKPLRRMDDSLKNIHDNLQASKRTKIVQWLSPEPYIQHHKQTMQDVLKGTGQWLLSDPIFKKWKDDSTSSILWLHGIHGSGKSKLVSVVIEDALARYKAGDSPQPVFFYCSRNPAEPARSDPQAVLASLARQLSCLEPGKPLLKPTLIEQYLITTIVIDAMDECNPEKRHELLKALETILQNSSSLVKIFVSSRNDQDIVLRLRHYPNLEIDSQRNSDDIARFVNEQTQQLVQDGKLLQYSNSKTEIKKLIVDKIIKGAAGMFRWASMQLQYLCSLEMDDDIKSSLGRLPPDLNTLYDELYGFLSTKPGRAQRTVFKNALYWLLCARRTLKTDEFLCAVSVDPESGRIVGVTSKDLVLKICNNFIIFDPQLDTFRFAHLSVREYLERRTEYSISATNALAAEVCLWTMLSAGSSISTQKLLPELGWHANVPQASLEKLQIYADIYWAEHCKSAKEQRSSGNLKKMLRHVLLGLGGARSTIALWNNRLRKHLAGYVYWDGKRPLEDTLPTADSDMSISLLVSCAYDFGELIEDIIEDDIGAMQGANQGGRSPLHIAIRNGSCASLAKLLTLGQQCIEVTQEVVVAAAGNEESGEGVMTLLLD</sequence>
<dbReference type="InterPro" id="IPR056884">
    <property type="entry name" value="NPHP3-like_N"/>
</dbReference>
<feature type="domain" description="NACHT" evidence="2">
    <location>
        <begin position="300"/>
        <end position="426"/>
    </location>
</feature>
<evidence type="ECO:0000259" key="2">
    <source>
        <dbReference type="PROSITE" id="PS50837"/>
    </source>
</evidence>
<dbReference type="Pfam" id="PF22939">
    <property type="entry name" value="WHD_GPIID"/>
    <property type="match status" value="1"/>
</dbReference>
<evidence type="ECO:0000313" key="4">
    <source>
        <dbReference type="Proteomes" id="UP000800036"/>
    </source>
</evidence>
<dbReference type="Gene3D" id="3.40.50.300">
    <property type="entry name" value="P-loop containing nucleotide triphosphate hydrolases"/>
    <property type="match status" value="1"/>
</dbReference>